<evidence type="ECO:0000313" key="1">
    <source>
        <dbReference type="EMBL" id="OAE30094.1"/>
    </source>
</evidence>
<proteinExistence type="predicted"/>
<name>A0A176WAU5_MARPO</name>
<dbReference type="EMBL" id="LVLJ01001367">
    <property type="protein sequence ID" value="OAE30094.1"/>
    <property type="molecule type" value="Genomic_DNA"/>
</dbReference>
<accession>A0A176WAU5</accession>
<sequence>MFERVACVMLACLEFWKPGASRGFQRGRMKAESWTDLKATNAIGTEPAVCVIFRVWSFGRTAAIIRDRKAMSRDVQPRAALEFGQSSTYLDARFELSFPSAWMLQDNSTRPTIRRHTPQDARIRSQSSTRHVQLHAVPVCSPLTGSREPCHGDKKLISCSKGSRYTHFPGLSASQRYTACRSQAALAQDTHYVASLGGQSNREQCAGYLHVHRASDYQGGAEFFPVWIENWSNHLFLDWSTIPHWSFELFAYVHYMPAMGYYDSLGLGNLDTVRLLVEDEATVTVEIAASAEFVEEAWKNMIAKLYRGELKSESLHRTEL</sequence>
<evidence type="ECO:0000313" key="2">
    <source>
        <dbReference type="Proteomes" id="UP000077202"/>
    </source>
</evidence>
<protein>
    <submittedName>
        <fullName evidence="1">Uncharacterized protein</fullName>
    </submittedName>
</protein>
<keyword evidence="2" id="KW-1185">Reference proteome</keyword>
<organism evidence="1 2">
    <name type="scientific">Marchantia polymorpha subsp. ruderalis</name>
    <dbReference type="NCBI Taxonomy" id="1480154"/>
    <lineage>
        <taxon>Eukaryota</taxon>
        <taxon>Viridiplantae</taxon>
        <taxon>Streptophyta</taxon>
        <taxon>Embryophyta</taxon>
        <taxon>Marchantiophyta</taxon>
        <taxon>Marchantiopsida</taxon>
        <taxon>Marchantiidae</taxon>
        <taxon>Marchantiales</taxon>
        <taxon>Marchantiaceae</taxon>
        <taxon>Marchantia</taxon>
    </lineage>
</organism>
<dbReference type="AlphaFoldDB" id="A0A176WAU5"/>
<gene>
    <name evidence="1" type="ORF">AXG93_1112s1110</name>
</gene>
<reference evidence="1" key="1">
    <citation type="submission" date="2016-03" db="EMBL/GenBank/DDBJ databases">
        <title>Mechanisms controlling the formation of the plant cell surface in tip-growing cells are functionally conserved among land plants.</title>
        <authorList>
            <person name="Honkanen S."/>
            <person name="Jones V.A."/>
            <person name="Morieri G."/>
            <person name="Champion C."/>
            <person name="Hetherington A.J."/>
            <person name="Kelly S."/>
            <person name="Saint-Marcoux D."/>
            <person name="Proust H."/>
            <person name="Prescott H."/>
            <person name="Dolan L."/>
        </authorList>
    </citation>
    <scope>NUCLEOTIDE SEQUENCE [LARGE SCALE GENOMIC DNA]</scope>
    <source>
        <tissue evidence="1">Whole gametophyte</tissue>
    </source>
</reference>
<comment type="caution">
    <text evidence="1">The sequence shown here is derived from an EMBL/GenBank/DDBJ whole genome shotgun (WGS) entry which is preliminary data.</text>
</comment>
<dbReference type="Proteomes" id="UP000077202">
    <property type="component" value="Unassembled WGS sequence"/>
</dbReference>